<dbReference type="OrthoDB" id="18216at10239"/>
<dbReference type="GeneID" id="15088805"/>
<dbReference type="Proteomes" id="UP000204489">
    <property type="component" value="Segment"/>
</dbReference>
<name>M4JWT6_9NIDO</name>
<dbReference type="KEGG" id="vg:15088805"/>
<keyword evidence="1" id="KW-0812">Transmembrane</keyword>
<organism evidence="2 3">
    <name type="scientific">Alphamesonivirus casuarinaense</name>
    <dbReference type="NCBI Taxonomy" id="1945562"/>
    <lineage>
        <taxon>Viruses</taxon>
        <taxon>Riboviria</taxon>
        <taxon>Orthornavirae</taxon>
        <taxon>Pisuviricota</taxon>
        <taxon>Pisoniviricetes</taxon>
        <taxon>Nidovirales</taxon>
        <taxon>Mesnidovirineae</taxon>
        <taxon>Mesoniviridae</taxon>
        <taxon>Hexponivirinae</taxon>
        <taxon>Alphamesonivirus</taxon>
        <taxon>Casualivirus</taxon>
    </lineage>
</organism>
<evidence type="ECO:0000313" key="3">
    <source>
        <dbReference type="Proteomes" id="UP000204489"/>
    </source>
</evidence>
<keyword evidence="1" id="KW-1133">Transmembrane helix</keyword>
<feature type="transmembrane region" description="Helical" evidence="1">
    <location>
        <begin position="78"/>
        <end position="102"/>
    </location>
</feature>
<keyword evidence="3" id="KW-1185">Reference proteome</keyword>
<sequence>MLRSMLCIRTAHHTSQTTCITSPYYLESLTAAIRLSPQQSDLEMDNQLLNRINKQNRLRRMYEITVNTISCSYKIANFLYYIFTILYYGFCLIMIYILWVYFNKLTNQIQHIYHDFSKPYS</sequence>
<accession>M4JWT6</accession>
<keyword evidence="1" id="KW-0472">Membrane</keyword>
<dbReference type="RefSeq" id="YP_007697647.1">
    <property type="nucleotide sequence ID" value="NC_020901.1"/>
</dbReference>
<evidence type="ECO:0000256" key="1">
    <source>
        <dbReference type="SAM" id="Phobius"/>
    </source>
</evidence>
<proteinExistence type="predicted"/>
<reference evidence="2 3" key="1">
    <citation type="journal article" date="2013" name="J. Virol.">
        <title>Identification and characterization of genetically divergent members of the newly established family mesoniviridae.</title>
        <authorList>
            <person name="Zirkel F."/>
            <person name="Roth H."/>
            <person name="Kurth A."/>
            <person name="Drosten C."/>
            <person name="Ziebuhr J."/>
            <person name="Junglen S."/>
        </authorList>
    </citation>
    <scope>NUCLEOTIDE SEQUENCE [LARGE SCALE GENOMIC DNA]</scope>
    <source>
        <strain evidence="2 3">F24/CI/2004</strain>
    </source>
</reference>
<dbReference type="EMBL" id="JQ957874">
    <property type="protein sequence ID" value="AGE00068.1"/>
    <property type="molecule type" value="Genomic_RNA"/>
</dbReference>
<evidence type="ECO:0000313" key="2">
    <source>
        <dbReference type="EMBL" id="AGE00068.1"/>
    </source>
</evidence>
<protein>
    <submittedName>
        <fullName evidence="2">ORF3b</fullName>
    </submittedName>
</protein>